<gene>
    <name evidence="2" type="ORF">GPA25_02825</name>
</gene>
<comment type="caution">
    <text evidence="2">The sequence shown here is derived from an EMBL/GenBank/DDBJ whole genome shotgun (WGS) entry which is preliminary data.</text>
</comment>
<dbReference type="Pfam" id="PF02627">
    <property type="entry name" value="CMD"/>
    <property type="match status" value="1"/>
</dbReference>
<sequence>MFNSELLSELAPFTISGYDLFREVIETDSALPAKLKSLFAAVAACNRRYPELARNELDRAARLGLTRNEAAAGLILLSSLRGEGAALAFDATIRAIYPPACEDANPPRHPSSHPPELVRAAPGEAEANFKAYFGTTPPALATLLRLAPKGADGYFLMRKGTIDCNQLDRKAAELMLIAVLASDYSPQAATHIRAARAVGATDEEMAEAILCAVPSAGIAAWMATGVLLEAQQ</sequence>
<evidence type="ECO:0000259" key="1">
    <source>
        <dbReference type="Pfam" id="PF02627"/>
    </source>
</evidence>
<evidence type="ECO:0000313" key="3">
    <source>
        <dbReference type="Proteomes" id="UP000648984"/>
    </source>
</evidence>
<proteinExistence type="predicted"/>
<reference evidence="2 3" key="1">
    <citation type="submission" date="2019-12" db="EMBL/GenBank/DDBJ databases">
        <title>Comparative genomics gives insights into the taxonomy of the Azoarcus-Aromatoleum group and reveals separate origins of nif in the plant-associated Azoarcus and non-plant-associated Aromatoleum sub-groups.</title>
        <authorList>
            <person name="Lafos M."/>
            <person name="Maluk M."/>
            <person name="Batista M."/>
            <person name="Junghare M."/>
            <person name="Carmona M."/>
            <person name="Faoro H."/>
            <person name="Cruz L.M."/>
            <person name="Battistoni F."/>
            <person name="De Souza E."/>
            <person name="Pedrosa F."/>
            <person name="Chen W.-M."/>
            <person name="Poole P.S."/>
            <person name="Dixon R.A."/>
            <person name="James E.K."/>
        </authorList>
    </citation>
    <scope>NUCLEOTIDE SEQUENCE [LARGE SCALE GENOMIC DNA]</scope>
    <source>
        <strain evidence="2 3">22Lin</strain>
    </source>
</reference>
<dbReference type="InterPro" id="IPR029032">
    <property type="entry name" value="AhpD-like"/>
</dbReference>
<evidence type="ECO:0000313" key="2">
    <source>
        <dbReference type="EMBL" id="NMG73686.1"/>
    </source>
</evidence>
<accession>A0ABX1Q5P6</accession>
<organism evidence="2 3">
    <name type="scientific">Aromatoleum diolicum</name>
    <dbReference type="NCBI Taxonomy" id="75796"/>
    <lineage>
        <taxon>Bacteria</taxon>
        <taxon>Pseudomonadati</taxon>
        <taxon>Pseudomonadota</taxon>
        <taxon>Betaproteobacteria</taxon>
        <taxon>Rhodocyclales</taxon>
        <taxon>Rhodocyclaceae</taxon>
        <taxon>Aromatoleum</taxon>
    </lineage>
</organism>
<dbReference type="SUPFAM" id="SSF69118">
    <property type="entry name" value="AhpD-like"/>
    <property type="match status" value="1"/>
</dbReference>
<dbReference type="PANTHER" id="PTHR33930">
    <property type="entry name" value="ALKYL HYDROPEROXIDE REDUCTASE AHPD"/>
    <property type="match status" value="1"/>
</dbReference>
<dbReference type="Proteomes" id="UP000648984">
    <property type="component" value="Unassembled WGS sequence"/>
</dbReference>
<dbReference type="Gene3D" id="1.20.1290.10">
    <property type="entry name" value="AhpD-like"/>
    <property type="match status" value="2"/>
</dbReference>
<dbReference type="InterPro" id="IPR003779">
    <property type="entry name" value="CMD-like"/>
</dbReference>
<feature type="domain" description="Carboxymuconolactone decarboxylase-like" evidence="1">
    <location>
        <begin position="151"/>
        <end position="223"/>
    </location>
</feature>
<dbReference type="PANTHER" id="PTHR33930:SF2">
    <property type="entry name" value="BLR3452 PROTEIN"/>
    <property type="match status" value="1"/>
</dbReference>
<name>A0ABX1Q5P6_9RHOO</name>
<protein>
    <submittedName>
        <fullName evidence="2">Carboxymuconolactone decarboxylase family protein</fullName>
    </submittedName>
</protein>
<keyword evidence="3" id="KW-1185">Reference proteome</keyword>
<dbReference type="EMBL" id="WTVQ01000003">
    <property type="protein sequence ID" value="NMG73686.1"/>
    <property type="molecule type" value="Genomic_DNA"/>
</dbReference>